<evidence type="ECO:0000313" key="2">
    <source>
        <dbReference type="EMBL" id="GAA5035974.1"/>
    </source>
</evidence>
<name>A0ABP9JLR6_9MICO</name>
<feature type="transmembrane region" description="Helical" evidence="1">
    <location>
        <begin position="43"/>
        <end position="65"/>
    </location>
</feature>
<keyword evidence="1" id="KW-0812">Transmembrane</keyword>
<dbReference type="Proteomes" id="UP001500427">
    <property type="component" value="Unassembled WGS sequence"/>
</dbReference>
<accession>A0ABP9JLR6</accession>
<evidence type="ECO:0000313" key="3">
    <source>
        <dbReference type="Proteomes" id="UP001500427"/>
    </source>
</evidence>
<comment type="caution">
    <text evidence="2">The sequence shown here is derived from an EMBL/GenBank/DDBJ whole genome shotgun (WGS) entry which is preliminary data.</text>
</comment>
<proteinExistence type="predicted"/>
<keyword evidence="1" id="KW-1133">Transmembrane helix</keyword>
<evidence type="ECO:0000256" key="1">
    <source>
        <dbReference type="SAM" id="Phobius"/>
    </source>
</evidence>
<protein>
    <recommendedName>
        <fullName evidence="4">Alkaline shock response membrane anchor protein AmaP</fullName>
    </recommendedName>
</protein>
<gene>
    <name evidence="2" type="ORF">GCM10023258_38450</name>
</gene>
<keyword evidence="1" id="KW-0472">Membrane</keyword>
<sequence>MLLAGLLLLAAGVLGLLWRLGTLSGMPDRFVLASGVADAPSQGWWAWALAAAGLLLVGLGLWWLLAHLARSRPSRLGLPGSSPQGRLSYDVGAVADAAARALRTRPDVTSVRSTTAYAQGRPLVDLKATTSARADVRSIERAVAEVAEQLARATDDRVGLRVRVVVGRRAPAPSRVA</sequence>
<dbReference type="EMBL" id="BAABIW010000028">
    <property type="protein sequence ID" value="GAA5035974.1"/>
    <property type="molecule type" value="Genomic_DNA"/>
</dbReference>
<organism evidence="2 3">
    <name type="scientific">Terrabacter aeriphilus</name>
    <dbReference type="NCBI Taxonomy" id="515662"/>
    <lineage>
        <taxon>Bacteria</taxon>
        <taxon>Bacillati</taxon>
        <taxon>Actinomycetota</taxon>
        <taxon>Actinomycetes</taxon>
        <taxon>Micrococcales</taxon>
        <taxon>Intrasporangiaceae</taxon>
        <taxon>Terrabacter</taxon>
    </lineage>
</organism>
<reference evidence="3" key="1">
    <citation type="journal article" date="2019" name="Int. J. Syst. Evol. Microbiol.">
        <title>The Global Catalogue of Microorganisms (GCM) 10K type strain sequencing project: providing services to taxonomists for standard genome sequencing and annotation.</title>
        <authorList>
            <consortium name="The Broad Institute Genomics Platform"/>
            <consortium name="The Broad Institute Genome Sequencing Center for Infectious Disease"/>
            <person name="Wu L."/>
            <person name="Ma J."/>
        </authorList>
    </citation>
    <scope>NUCLEOTIDE SEQUENCE [LARGE SCALE GENOMIC DNA]</scope>
    <source>
        <strain evidence="3">JCM 17687</strain>
    </source>
</reference>
<evidence type="ECO:0008006" key="4">
    <source>
        <dbReference type="Google" id="ProtNLM"/>
    </source>
</evidence>
<keyword evidence="3" id="KW-1185">Reference proteome</keyword>